<feature type="non-terminal residue" evidence="8">
    <location>
        <position position="378"/>
    </location>
</feature>
<dbReference type="GO" id="GO:0005975">
    <property type="term" value="P:carbohydrate metabolic process"/>
    <property type="evidence" value="ECO:0007669"/>
    <property type="project" value="InterPro"/>
</dbReference>
<dbReference type="EC" id="3.2.1.52" evidence="3"/>
<evidence type="ECO:0000256" key="5">
    <source>
        <dbReference type="ARBA" id="ARBA00022801"/>
    </source>
</evidence>
<evidence type="ECO:0000313" key="9">
    <source>
        <dbReference type="Proteomes" id="UP000780801"/>
    </source>
</evidence>
<keyword evidence="5" id="KW-0378">Hydrolase</keyword>
<keyword evidence="9" id="KW-1185">Reference proteome</keyword>
<keyword evidence="4" id="KW-0732">Signal</keyword>
<dbReference type="GO" id="GO:0004563">
    <property type="term" value="F:beta-N-acetylhexosaminidase activity"/>
    <property type="evidence" value="ECO:0007669"/>
    <property type="project" value="UniProtKB-EC"/>
</dbReference>
<sequence>YGALRGMETFSQLVSNNIDPHDKDRAPTKEILSTPILIHDRPLFQHRGIMLDTSRNYLSMASLYRTIDAMAMNKFNVFHWHIIDAQSFNVELDDAQPSKSVDFTLQSQQGQGASSNIQQKSLPLSQLATKGSYGSAMTYTKQHIADLVDYAMDRGIRVIPEIDMPGHAWAWSKAFPEITTCLDGFPSYSRFSAEPPSGQLNPVMSKTYDVIQGVYDQILPLFKDKLVHAGADEVNFNCWNRTESVLELMEKKSIPRTKEGFDRILDGFVEKQHSMIRNTGKTPIVWEEPLLDHDLSTLKDNKDTVIQVWTSSQNIKRAVRKGHKVITGSADFWYLDCGYGDWLGNWTMGRSWCDPYKTWQRIYSFNPVQGLKERDRSS</sequence>
<evidence type="ECO:0000256" key="4">
    <source>
        <dbReference type="ARBA" id="ARBA00022729"/>
    </source>
</evidence>
<evidence type="ECO:0000313" key="8">
    <source>
        <dbReference type="EMBL" id="KAF9577833.1"/>
    </source>
</evidence>
<dbReference type="EMBL" id="JAABOA010004314">
    <property type="protein sequence ID" value="KAF9577833.1"/>
    <property type="molecule type" value="Genomic_DNA"/>
</dbReference>
<dbReference type="PRINTS" id="PR00738">
    <property type="entry name" value="GLHYDRLASE20"/>
</dbReference>
<dbReference type="PANTHER" id="PTHR22600:SF26">
    <property type="entry name" value="BETA-N-ACETYLHEXOSAMINIDASE"/>
    <property type="match status" value="1"/>
</dbReference>
<evidence type="ECO:0000256" key="1">
    <source>
        <dbReference type="ARBA" id="ARBA00001231"/>
    </source>
</evidence>
<comment type="caution">
    <text evidence="8">The sequence shown here is derived from an EMBL/GenBank/DDBJ whole genome shotgun (WGS) entry which is preliminary data.</text>
</comment>
<dbReference type="InterPro" id="IPR015883">
    <property type="entry name" value="Glyco_hydro_20_cat"/>
</dbReference>
<proteinExistence type="inferred from homology"/>
<gene>
    <name evidence="8" type="ORF">BGW38_006710</name>
</gene>
<dbReference type="Pfam" id="PF00728">
    <property type="entry name" value="Glyco_hydro_20"/>
    <property type="match status" value="1"/>
</dbReference>
<dbReference type="Gene3D" id="3.20.20.80">
    <property type="entry name" value="Glycosidases"/>
    <property type="match status" value="1"/>
</dbReference>
<dbReference type="OrthoDB" id="428480at2759"/>
<evidence type="ECO:0000256" key="2">
    <source>
        <dbReference type="ARBA" id="ARBA00006285"/>
    </source>
</evidence>
<evidence type="ECO:0000256" key="6">
    <source>
        <dbReference type="PIRSR" id="PIRSR625705-1"/>
    </source>
</evidence>
<evidence type="ECO:0000259" key="7">
    <source>
        <dbReference type="Pfam" id="PF00728"/>
    </source>
</evidence>
<protein>
    <recommendedName>
        <fullName evidence="3">beta-N-acetylhexosaminidase</fullName>
        <ecNumber evidence="3">3.2.1.52</ecNumber>
    </recommendedName>
</protein>
<evidence type="ECO:0000256" key="3">
    <source>
        <dbReference type="ARBA" id="ARBA00012663"/>
    </source>
</evidence>
<comment type="catalytic activity">
    <reaction evidence="1">
        <text>Hydrolysis of terminal non-reducing N-acetyl-D-hexosamine residues in N-acetyl-beta-D-hexosaminides.</text>
        <dbReference type="EC" id="3.2.1.52"/>
    </reaction>
</comment>
<dbReference type="InterPro" id="IPR025705">
    <property type="entry name" value="Beta_hexosaminidase_sua/sub"/>
</dbReference>
<feature type="domain" description="Glycoside hydrolase family 20 catalytic" evidence="7">
    <location>
        <begin position="44"/>
        <end position="372"/>
    </location>
</feature>
<dbReference type="PANTHER" id="PTHR22600">
    <property type="entry name" value="BETA-HEXOSAMINIDASE"/>
    <property type="match status" value="1"/>
</dbReference>
<dbReference type="SUPFAM" id="SSF51445">
    <property type="entry name" value="(Trans)glycosidases"/>
    <property type="match status" value="1"/>
</dbReference>
<feature type="active site" description="Proton donor" evidence="6">
    <location>
        <position position="233"/>
    </location>
</feature>
<name>A0A9P6FLH9_9FUNG</name>
<organism evidence="8 9">
    <name type="scientific">Lunasporangiospora selenospora</name>
    <dbReference type="NCBI Taxonomy" id="979761"/>
    <lineage>
        <taxon>Eukaryota</taxon>
        <taxon>Fungi</taxon>
        <taxon>Fungi incertae sedis</taxon>
        <taxon>Mucoromycota</taxon>
        <taxon>Mortierellomycotina</taxon>
        <taxon>Mortierellomycetes</taxon>
        <taxon>Mortierellales</taxon>
        <taxon>Mortierellaceae</taxon>
        <taxon>Lunasporangiospora</taxon>
    </lineage>
</organism>
<dbReference type="Proteomes" id="UP000780801">
    <property type="component" value="Unassembled WGS sequence"/>
</dbReference>
<dbReference type="InterPro" id="IPR017853">
    <property type="entry name" value="GH"/>
</dbReference>
<dbReference type="GO" id="GO:0030203">
    <property type="term" value="P:glycosaminoglycan metabolic process"/>
    <property type="evidence" value="ECO:0007669"/>
    <property type="project" value="TreeGrafter"/>
</dbReference>
<accession>A0A9P6FLH9</accession>
<comment type="similarity">
    <text evidence="2">Belongs to the glycosyl hydrolase 20 family.</text>
</comment>
<dbReference type="GO" id="GO:0016020">
    <property type="term" value="C:membrane"/>
    <property type="evidence" value="ECO:0007669"/>
    <property type="project" value="TreeGrafter"/>
</dbReference>
<feature type="non-terminal residue" evidence="8">
    <location>
        <position position="1"/>
    </location>
</feature>
<reference evidence="8" key="1">
    <citation type="journal article" date="2020" name="Fungal Divers.">
        <title>Resolving the Mortierellaceae phylogeny through synthesis of multi-gene phylogenetics and phylogenomics.</title>
        <authorList>
            <person name="Vandepol N."/>
            <person name="Liber J."/>
            <person name="Desiro A."/>
            <person name="Na H."/>
            <person name="Kennedy M."/>
            <person name="Barry K."/>
            <person name="Grigoriev I.V."/>
            <person name="Miller A.N."/>
            <person name="O'Donnell K."/>
            <person name="Stajich J.E."/>
            <person name="Bonito G."/>
        </authorList>
    </citation>
    <scope>NUCLEOTIDE SEQUENCE</scope>
    <source>
        <strain evidence="8">KOD1015</strain>
    </source>
</reference>
<dbReference type="AlphaFoldDB" id="A0A9P6FLH9"/>